<evidence type="ECO:0000313" key="3">
    <source>
        <dbReference type="Proteomes" id="UP000007875"/>
    </source>
</evidence>
<dbReference type="PANTHER" id="PTHR39297">
    <property type="entry name" value="CUB DOMAIN-CONTAINING PROTEIN"/>
    <property type="match status" value="1"/>
</dbReference>
<dbReference type="AlphaFoldDB" id="H2ZEJ7"/>
<reference evidence="2" key="2">
    <citation type="submission" date="2025-08" db="UniProtKB">
        <authorList>
            <consortium name="Ensembl"/>
        </authorList>
    </citation>
    <scope>IDENTIFICATION</scope>
</reference>
<dbReference type="OMA" id="DCRQANR"/>
<keyword evidence="3" id="KW-1185">Reference proteome</keyword>
<protein>
    <submittedName>
        <fullName evidence="2">Uncharacterized protein</fullName>
    </submittedName>
</protein>
<name>H2ZEJ7_CIOSA</name>
<dbReference type="Ensembl" id="ENSCSAVT00000016193.1">
    <property type="protein sequence ID" value="ENSCSAVP00000016013.1"/>
    <property type="gene ID" value="ENSCSAVG00000009432.1"/>
</dbReference>
<evidence type="ECO:0000313" key="2">
    <source>
        <dbReference type="Ensembl" id="ENSCSAVP00000016013.1"/>
    </source>
</evidence>
<organism evidence="2 3">
    <name type="scientific">Ciona savignyi</name>
    <name type="common">Pacific transparent sea squirt</name>
    <dbReference type="NCBI Taxonomy" id="51511"/>
    <lineage>
        <taxon>Eukaryota</taxon>
        <taxon>Metazoa</taxon>
        <taxon>Chordata</taxon>
        <taxon>Tunicata</taxon>
        <taxon>Ascidiacea</taxon>
        <taxon>Phlebobranchia</taxon>
        <taxon>Cionidae</taxon>
        <taxon>Ciona</taxon>
    </lineage>
</organism>
<reference evidence="2" key="3">
    <citation type="submission" date="2025-09" db="UniProtKB">
        <authorList>
            <consortium name="Ensembl"/>
        </authorList>
    </citation>
    <scope>IDENTIFICATION</scope>
</reference>
<keyword evidence="1" id="KW-0732">Signal</keyword>
<accession>H2ZEJ7</accession>
<dbReference type="PANTHER" id="PTHR39297:SF1">
    <property type="entry name" value="CUB DOMAIN-CONTAINING PROTEIN"/>
    <property type="match status" value="1"/>
</dbReference>
<dbReference type="InParanoid" id="H2ZEJ7"/>
<dbReference type="GeneTree" id="ENSGT00660000097395"/>
<sequence length="213" mass="23717">MKSLAIFGIVFFLGLISRSHQQCPSWIPINETLYSQTFLTITDPNANTGRPLGFKTATYKFEGVRPCITVQSTDGNMRHIEIKWELEQAGRLCVSNNRNQQINCGTSRQFSICSTVPSAAASVQYSFFCQGDGCESGDKLFWYRFVVESPMENGMYDENWCDTRDDGYPGTLLQLPTNIIPPSQVTTPRGSSCSVTTNFMLLSATILVAVILH</sequence>
<reference evidence="3" key="1">
    <citation type="submission" date="2003-08" db="EMBL/GenBank/DDBJ databases">
        <authorList>
            <person name="Birren B."/>
            <person name="Nusbaum C."/>
            <person name="Abebe A."/>
            <person name="Abouelleil A."/>
            <person name="Adekoya E."/>
            <person name="Ait-zahra M."/>
            <person name="Allen N."/>
            <person name="Allen T."/>
            <person name="An P."/>
            <person name="Anderson M."/>
            <person name="Anderson S."/>
            <person name="Arachchi H."/>
            <person name="Armbruster J."/>
            <person name="Bachantsang P."/>
            <person name="Baldwin J."/>
            <person name="Barry A."/>
            <person name="Bayul T."/>
            <person name="Blitshsteyn B."/>
            <person name="Bloom T."/>
            <person name="Blye J."/>
            <person name="Boguslavskiy L."/>
            <person name="Borowsky M."/>
            <person name="Boukhgalter B."/>
            <person name="Brunache A."/>
            <person name="Butler J."/>
            <person name="Calixte N."/>
            <person name="Calvo S."/>
            <person name="Camarata J."/>
            <person name="Campo K."/>
            <person name="Chang J."/>
            <person name="Cheshatsang Y."/>
            <person name="Citroen M."/>
            <person name="Collymore A."/>
            <person name="Considine T."/>
            <person name="Cook A."/>
            <person name="Cooke P."/>
            <person name="Corum B."/>
            <person name="Cuomo C."/>
            <person name="David R."/>
            <person name="Dawoe T."/>
            <person name="Degray S."/>
            <person name="Dodge S."/>
            <person name="Dooley K."/>
            <person name="Dorje P."/>
            <person name="Dorjee K."/>
            <person name="Dorris L."/>
            <person name="Duffey N."/>
            <person name="Dupes A."/>
            <person name="Elkins T."/>
            <person name="Engels R."/>
            <person name="Erickson J."/>
            <person name="Farina A."/>
            <person name="Faro S."/>
            <person name="Ferreira P."/>
            <person name="Fischer H."/>
            <person name="Fitzgerald M."/>
            <person name="Foley K."/>
            <person name="Gage D."/>
            <person name="Galagan J."/>
            <person name="Gearin G."/>
            <person name="Gnerre S."/>
            <person name="Gnirke A."/>
            <person name="Goyette A."/>
            <person name="Graham J."/>
            <person name="Grandbois E."/>
            <person name="Gyaltsen K."/>
            <person name="Hafez N."/>
            <person name="Hagopian D."/>
            <person name="Hagos B."/>
            <person name="Hall J."/>
            <person name="Hatcher B."/>
            <person name="Heller A."/>
            <person name="Higgins H."/>
            <person name="Honan T."/>
            <person name="Horn A."/>
            <person name="Houde N."/>
            <person name="Hughes L."/>
            <person name="Hulme W."/>
            <person name="Husby E."/>
            <person name="Iliev I."/>
            <person name="Jaffe D."/>
            <person name="Jones C."/>
            <person name="Kamal M."/>
            <person name="Kamat A."/>
            <person name="Kamvysselis M."/>
            <person name="Karlsson E."/>
            <person name="Kells C."/>
            <person name="Kieu A."/>
            <person name="Kisner P."/>
            <person name="Kodira C."/>
            <person name="Kulbokas E."/>
            <person name="Labutti K."/>
            <person name="Lama D."/>
            <person name="Landers T."/>
            <person name="Leger J."/>
            <person name="Levine S."/>
            <person name="Lewis D."/>
            <person name="Lewis T."/>
            <person name="Lindblad-toh K."/>
            <person name="Liu X."/>
            <person name="Lokyitsang T."/>
            <person name="Lokyitsang Y."/>
            <person name="Lucien O."/>
            <person name="Lui A."/>
            <person name="Ma L.J."/>
            <person name="Mabbitt R."/>
            <person name="Macdonald J."/>
            <person name="Maclean C."/>
            <person name="Major J."/>
            <person name="Manning J."/>
            <person name="Marabella R."/>
            <person name="Maru K."/>
            <person name="Matthews C."/>
            <person name="Mauceli E."/>
            <person name="Mccarthy M."/>
            <person name="Mcdonough S."/>
            <person name="Mcghee T."/>
            <person name="Meldrim J."/>
            <person name="Meneus L."/>
            <person name="Mesirov J."/>
            <person name="Mihalev A."/>
            <person name="Mihova T."/>
            <person name="Mikkelsen T."/>
            <person name="Mlenga V."/>
            <person name="Moru K."/>
            <person name="Mozes J."/>
            <person name="Mulrain L."/>
            <person name="Munson G."/>
            <person name="Naylor J."/>
            <person name="Newes C."/>
            <person name="Nguyen C."/>
            <person name="Nguyen N."/>
            <person name="Nguyen T."/>
            <person name="Nicol R."/>
            <person name="Nielsen C."/>
            <person name="Nizzari M."/>
            <person name="Norbu C."/>
            <person name="Norbu N."/>
            <person name="O'donnell P."/>
            <person name="Okoawo O."/>
            <person name="O'leary S."/>
            <person name="Omotosho B."/>
            <person name="O'neill K."/>
            <person name="Osman S."/>
            <person name="Parker S."/>
            <person name="Perrin D."/>
            <person name="Phunkhang P."/>
            <person name="Piqani B."/>
            <person name="Purcell S."/>
            <person name="Rachupka T."/>
            <person name="Ramasamy U."/>
            <person name="Rameau R."/>
            <person name="Ray V."/>
            <person name="Raymond C."/>
            <person name="Retta R."/>
            <person name="Richardson S."/>
            <person name="Rise C."/>
            <person name="Rodriguez J."/>
            <person name="Rogers J."/>
            <person name="Rogov P."/>
            <person name="Rutman M."/>
            <person name="Schupbach R."/>
            <person name="Seaman C."/>
            <person name="Settipalli S."/>
            <person name="Sharpe T."/>
            <person name="Sheridan J."/>
            <person name="Sherpa N."/>
            <person name="Shi J."/>
            <person name="Smirnov S."/>
            <person name="Smith C."/>
            <person name="Sougnez C."/>
            <person name="Spencer B."/>
            <person name="Stalker J."/>
            <person name="Stange-thomann N."/>
            <person name="Stavropoulos S."/>
            <person name="Stetson K."/>
            <person name="Stone C."/>
            <person name="Stone S."/>
            <person name="Stubbs M."/>
            <person name="Talamas J."/>
            <person name="Tchuinga P."/>
            <person name="Tenzing P."/>
            <person name="Tesfaye S."/>
            <person name="Theodore J."/>
            <person name="Thoulutsang Y."/>
            <person name="Topham K."/>
            <person name="Towey S."/>
            <person name="Tsamla T."/>
            <person name="Tsomo N."/>
            <person name="Vallee D."/>
            <person name="Vassiliev H."/>
            <person name="Venkataraman V."/>
            <person name="Vinson J."/>
            <person name="Vo A."/>
            <person name="Wade C."/>
            <person name="Wang S."/>
            <person name="Wangchuk T."/>
            <person name="Wangdi T."/>
            <person name="Whittaker C."/>
            <person name="Wilkinson J."/>
            <person name="Wu Y."/>
            <person name="Wyman D."/>
            <person name="Yadav S."/>
            <person name="Yang S."/>
            <person name="Yang X."/>
            <person name="Yeager S."/>
            <person name="Yee E."/>
            <person name="Young G."/>
            <person name="Zainoun J."/>
            <person name="Zembeck L."/>
            <person name="Zimmer A."/>
            <person name="Zody M."/>
            <person name="Lander E."/>
        </authorList>
    </citation>
    <scope>NUCLEOTIDE SEQUENCE [LARGE SCALE GENOMIC DNA]</scope>
</reference>
<evidence type="ECO:0000256" key="1">
    <source>
        <dbReference type="SAM" id="SignalP"/>
    </source>
</evidence>
<feature type="signal peptide" evidence="1">
    <location>
        <begin position="1"/>
        <end position="21"/>
    </location>
</feature>
<feature type="chain" id="PRO_5003578662" evidence="1">
    <location>
        <begin position="22"/>
        <end position="213"/>
    </location>
</feature>
<dbReference type="eggNOG" id="ENOG502SGC2">
    <property type="taxonomic scope" value="Eukaryota"/>
</dbReference>
<proteinExistence type="predicted"/>
<dbReference type="Proteomes" id="UP000007875">
    <property type="component" value="Unassembled WGS sequence"/>
</dbReference>
<dbReference type="HOGENOM" id="CLU_1293958_0_0_1"/>